<protein>
    <submittedName>
        <fullName evidence="5">Endonuclease I</fullName>
    </submittedName>
</protein>
<dbReference type="InterPro" id="IPR007346">
    <property type="entry name" value="Endonuclease-I"/>
</dbReference>
<keyword evidence="4" id="KW-0732">Signal</keyword>
<organism evidence="5 6">
    <name type="scientific">Halobacteriovorax marinus (strain ATCC BAA-682 / DSM 15412 / SJ)</name>
    <name type="common">Bacteriovorax marinus</name>
    <dbReference type="NCBI Taxonomy" id="862908"/>
    <lineage>
        <taxon>Bacteria</taxon>
        <taxon>Pseudomonadati</taxon>
        <taxon>Bdellovibrionota</taxon>
        <taxon>Bacteriovoracia</taxon>
        <taxon>Bacteriovoracales</taxon>
        <taxon>Halobacteriovoraceae</taxon>
        <taxon>Halobacteriovorax</taxon>
    </lineage>
</organism>
<keyword evidence="6" id="KW-1185">Reference proteome</keyword>
<keyword evidence="5" id="KW-0255">Endonuclease</keyword>
<dbReference type="AlphaFoldDB" id="E1X5M1"/>
<evidence type="ECO:0000313" key="5">
    <source>
        <dbReference type="EMBL" id="CBW25588.1"/>
    </source>
</evidence>
<dbReference type="InterPro" id="IPR044925">
    <property type="entry name" value="His-Me_finger_sf"/>
</dbReference>
<evidence type="ECO:0000256" key="1">
    <source>
        <dbReference type="ARBA" id="ARBA00006429"/>
    </source>
</evidence>
<sequence length="271" mass="30750">MKAILALFLLTISLSSQAASNYYPSDLNAKLTKGTLKGEQLKEALFNVLSQVHTKRKGKADILGCTGKEGTCYSQKVLGYRGARKVLFGKLHLEEGANGYYLKDVYCRKVITSSQTNIGPNRIPNSNIVNCEHTWPQSKFSRNFEKEMQKSDLHHLYPTDSKANSIRGNFEFGNVDSWGEIRDCEASHSEAPGHFEPPTEHKGNVARALFYFSVRYRMPISAEQEQTIKEWHIQDPVDAEERERNDGIYAVQGNRNPFIDYPELVDHISNF</sequence>
<keyword evidence="2" id="KW-0540">Nuclease</keyword>
<evidence type="ECO:0000313" key="6">
    <source>
        <dbReference type="Proteomes" id="UP000008963"/>
    </source>
</evidence>
<name>E1X5M1_HALMS</name>
<dbReference type="Proteomes" id="UP000008963">
    <property type="component" value="Chromosome"/>
</dbReference>
<dbReference type="eggNOG" id="COG2356">
    <property type="taxonomic scope" value="Bacteria"/>
</dbReference>
<dbReference type="GO" id="GO:0004519">
    <property type="term" value="F:endonuclease activity"/>
    <property type="evidence" value="ECO:0007669"/>
    <property type="project" value="UniProtKB-KW"/>
</dbReference>
<dbReference type="Pfam" id="PF04231">
    <property type="entry name" value="Endonuclease_1"/>
    <property type="match status" value="1"/>
</dbReference>
<dbReference type="OrthoDB" id="5294648at2"/>
<dbReference type="RefSeq" id="WP_014243374.1">
    <property type="nucleotide sequence ID" value="NC_016620.1"/>
</dbReference>
<dbReference type="GO" id="GO:0016787">
    <property type="term" value="F:hydrolase activity"/>
    <property type="evidence" value="ECO:0007669"/>
    <property type="project" value="UniProtKB-KW"/>
</dbReference>
<dbReference type="PATRIC" id="fig|862908.3.peg.656"/>
<accession>E1X5M1</accession>
<evidence type="ECO:0000256" key="3">
    <source>
        <dbReference type="ARBA" id="ARBA00022801"/>
    </source>
</evidence>
<proteinExistence type="inferred from homology"/>
<comment type="similarity">
    <text evidence="1">Belongs to the EndA/NucM nuclease family.</text>
</comment>
<gene>
    <name evidence="5" type="ordered locus">BMS_0683</name>
</gene>
<dbReference type="KEGG" id="bmx:BMS_0683"/>
<evidence type="ECO:0000256" key="2">
    <source>
        <dbReference type="ARBA" id="ARBA00022722"/>
    </source>
</evidence>
<evidence type="ECO:0000256" key="4">
    <source>
        <dbReference type="SAM" id="SignalP"/>
    </source>
</evidence>
<dbReference type="PANTHER" id="PTHR33607:SF2">
    <property type="entry name" value="ENDONUCLEASE-1"/>
    <property type="match status" value="1"/>
</dbReference>
<dbReference type="EMBL" id="FQ312005">
    <property type="protein sequence ID" value="CBW25588.1"/>
    <property type="molecule type" value="Genomic_DNA"/>
</dbReference>
<dbReference type="HOGENOM" id="CLU_084443_0_0_7"/>
<keyword evidence="3" id="KW-0378">Hydrolase</keyword>
<feature type="signal peptide" evidence="4">
    <location>
        <begin position="1"/>
        <end position="18"/>
    </location>
</feature>
<dbReference type="PANTHER" id="PTHR33607">
    <property type="entry name" value="ENDONUCLEASE-1"/>
    <property type="match status" value="1"/>
</dbReference>
<feature type="chain" id="PRO_5003154583" evidence="4">
    <location>
        <begin position="19"/>
        <end position="271"/>
    </location>
</feature>
<reference evidence="6" key="1">
    <citation type="journal article" date="2013" name="ISME J.">
        <title>A small predatory core genome in the divergent marine Bacteriovorax marinus SJ and the terrestrial Bdellovibrio bacteriovorus.</title>
        <authorList>
            <person name="Crossman L.C."/>
            <person name="Chen H."/>
            <person name="Cerdeno-Tarraga A.M."/>
            <person name="Brooks K."/>
            <person name="Quail M.A."/>
            <person name="Pineiro S.A."/>
            <person name="Hobley L."/>
            <person name="Sockett R.E."/>
            <person name="Bentley S.D."/>
            <person name="Parkhill J."/>
            <person name="Williams H.N."/>
            <person name="Stine O.C."/>
        </authorList>
    </citation>
    <scope>NUCLEOTIDE SEQUENCE [LARGE SCALE GENOMIC DNA]</scope>
    <source>
        <strain evidence="6">ATCC BAA-682 / DSM 15412 / SJ</strain>
    </source>
</reference>
<dbReference type="STRING" id="862908.BMS_0683"/>
<dbReference type="SUPFAM" id="SSF54060">
    <property type="entry name" value="His-Me finger endonucleases"/>
    <property type="match status" value="1"/>
</dbReference>